<keyword evidence="1" id="KW-0472">Membrane</keyword>
<organism evidence="2 3">
    <name type="scientific">Calothrix parasitica NIES-267</name>
    <dbReference type="NCBI Taxonomy" id="1973488"/>
    <lineage>
        <taxon>Bacteria</taxon>
        <taxon>Bacillati</taxon>
        <taxon>Cyanobacteriota</taxon>
        <taxon>Cyanophyceae</taxon>
        <taxon>Nostocales</taxon>
        <taxon>Calotrichaceae</taxon>
        <taxon>Calothrix</taxon>
    </lineage>
</organism>
<proteinExistence type="predicted"/>
<evidence type="ECO:0000313" key="3">
    <source>
        <dbReference type="Proteomes" id="UP000218418"/>
    </source>
</evidence>
<dbReference type="Proteomes" id="UP000218418">
    <property type="component" value="Chromosome"/>
</dbReference>
<accession>A0A1Z4LY61</accession>
<evidence type="ECO:0000256" key="1">
    <source>
        <dbReference type="SAM" id="Phobius"/>
    </source>
</evidence>
<keyword evidence="3" id="KW-1185">Reference proteome</keyword>
<dbReference type="InterPro" id="IPR012340">
    <property type="entry name" value="NA-bd_OB-fold"/>
</dbReference>
<evidence type="ECO:0000313" key="2">
    <source>
        <dbReference type="EMBL" id="BAY86186.1"/>
    </source>
</evidence>
<dbReference type="Gene3D" id="2.40.50.140">
    <property type="entry name" value="Nucleic acid-binding proteins"/>
    <property type="match status" value="1"/>
</dbReference>
<sequence length="113" mass="12433">MNLFIVALLAVTIGICFGGVIVLLIVIQRRRQKVDSMVSTNNLIGLYGTVEVPFDNTCKGKIRVNIPGQGSTTDFVACTDDSKSFQPGDRVFIVQVRKNQLWVISENSLTNSE</sequence>
<keyword evidence="1" id="KW-1133">Transmembrane helix</keyword>
<dbReference type="EMBL" id="AP018227">
    <property type="protein sequence ID" value="BAY86186.1"/>
    <property type="molecule type" value="Genomic_DNA"/>
</dbReference>
<dbReference type="AlphaFoldDB" id="A0A1Z4LY61"/>
<keyword evidence="1" id="KW-0812">Transmembrane</keyword>
<protein>
    <submittedName>
        <fullName evidence="2">Uncharacterized protein</fullName>
    </submittedName>
</protein>
<name>A0A1Z4LY61_9CYAN</name>
<gene>
    <name evidence="2" type="ORF">NIES267_56920</name>
</gene>
<feature type="transmembrane region" description="Helical" evidence="1">
    <location>
        <begin position="6"/>
        <end position="27"/>
    </location>
</feature>
<reference evidence="2 3" key="1">
    <citation type="submission" date="2017-06" db="EMBL/GenBank/DDBJ databases">
        <title>Genome sequencing of cyanobaciteial culture collection at National Institute for Environmental Studies (NIES).</title>
        <authorList>
            <person name="Hirose Y."/>
            <person name="Shimura Y."/>
            <person name="Fujisawa T."/>
            <person name="Nakamura Y."/>
            <person name="Kawachi M."/>
        </authorList>
    </citation>
    <scope>NUCLEOTIDE SEQUENCE [LARGE SCALE GENOMIC DNA]</scope>
    <source>
        <strain evidence="2 3">NIES-267</strain>
    </source>
</reference>